<reference evidence="1 2" key="1">
    <citation type="submission" date="2024-09" db="EMBL/GenBank/DDBJ databases">
        <title>The Natural Products Discovery Center: Release of the First 8490 Sequenced Strains for Exploring Actinobacteria Biosynthetic Diversity.</title>
        <authorList>
            <person name="Kalkreuter E."/>
            <person name="Kautsar S.A."/>
            <person name="Yang D."/>
            <person name="Bader C.D."/>
            <person name="Teijaro C.N."/>
            <person name="Fluegel L."/>
            <person name="Davis C.M."/>
            <person name="Simpson J.R."/>
            <person name="Lauterbach L."/>
            <person name="Steele A.D."/>
            <person name="Gui C."/>
            <person name="Meng S."/>
            <person name="Li G."/>
            <person name="Viehrig K."/>
            <person name="Ye F."/>
            <person name="Su P."/>
            <person name="Kiefer A.F."/>
            <person name="Nichols A."/>
            <person name="Cepeda A.J."/>
            <person name="Yan W."/>
            <person name="Fan B."/>
            <person name="Jiang Y."/>
            <person name="Adhikari A."/>
            <person name="Zheng C.-J."/>
            <person name="Schuster L."/>
            <person name="Cowan T.M."/>
            <person name="Smanski M.J."/>
            <person name="Chevrette M.G."/>
            <person name="De Carvalho L.P.S."/>
            <person name="Shen B."/>
        </authorList>
    </citation>
    <scope>NUCLEOTIDE SEQUENCE [LARGE SCALE GENOMIC DNA]</scope>
    <source>
        <strain evidence="1 2">NPDC057399</strain>
    </source>
</reference>
<name>A0ABW6JFU5_STRCE</name>
<proteinExistence type="predicted"/>
<evidence type="ECO:0000313" key="1">
    <source>
        <dbReference type="EMBL" id="MFE7963044.1"/>
    </source>
</evidence>
<comment type="caution">
    <text evidence="1">The sequence shown here is derived from an EMBL/GenBank/DDBJ whole genome shotgun (WGS) entry which is preliminary data.</text>
</comment>
<evidence type="ECO:0000313" key="2">
    <source>
        <dbReference type="Proteomes" id="UP001600650"/>
    </source>
</evidence>
<organism evidence="1 2">
    <name type="scientific">Streptomyces cellulosae</name>
    <dbReference type="NCBI Taxonomy" id="1968"/>
    <lineage>
        <taxon>Bacteria</taxon>
        <taxon>Bacillati</taxon>
        <taxon>Actinomycetota</taxon>
        <taxon>Actinomycetes</taxon>
        <taxon>Kitasatosporales</taxon>
        <taxon>Streptomycetaceae</taxon>
        <taxon>Streptomyces</taxon>
    </lineage>
</organism>
<accession>A0ABW6JFU5</accession>
<protein>
    <recommendedName>
        <fullName evidence="3">MmyB-like transcription regulator ligand binding domain-containing protein</fullName>
    </recommendedName>
</protein>
<dbReference type="RefSeq" id="WP_381725887.1">
    <property type="nucleotide sequence ID" value="NZ_JBHVBU010000016.1"/>
</dbReference>
<keyword evidence="2" id="KW-1185">Reference proteome</keyword>
<dbReference type="EMBL" id="JBHVBU010000016">
    <property type="protein sequence ID" value="MFE7963044.1"/>
    <property type="molecule type" value="Genomic_DNA"/>
</dbReference>
<evidence type="ECO:0008006" key="3">
    <source>
        <dbReference type="Google" id="ProtNLM"/>
    </source>
</evidence>
<gene>
    <name evidence="1" type="ORF">ACFU0X_08340</name>
</gene>
<dbReference type="Proteomes" id="UP001600650">
    <property type="component" value="Unassembled WGS sequence"/>
</dbReference>
<sequence>MCRGEADAPGPGGEAQDLVVPLRLATECELSLLYTTTVFGSPRDVTLDEIAIETFFPADRRTAELMRGPAG</sequence>